<organism evidence="2 4">
    <name type="scientific">Capnocytophaga catalasegens</name>
    <dbReference type="NCBI Taxonomy" id="1004260"/>
    <lineage>
        <taxon>Bacteria</taxon>
        <taxon>Pseudomonadati</taxon>
        <taxon>Bacteroidota</taxon>
        <taxon>Flavobacteriia</taxon>
        <taxon>Flavobacteriales</taxon>
        <taxon>Flavobacteriaceae</taxon>
        <taxon>Capnocytophaga</taxon>
    </lineage>
</organism>
<evidence type="ECO:0000313" key="3">
    <source>
        <dbReference type="EMBL" id="GJM51788.1"/>
    </source>
</evidence>
<evidence type="ECO:0000259" key="1">
    <source>
        <dbReference type="PROSITE" id="PS50093"/>
    </source>
</evidence>
<dbReference type="Gene3D" id="2.60.40.10">
    <property type="entry name" value="Immunoglobulins"/>
    <property type="match status" value="3"/>
</dbReference>
<dbReference type="EMBL" id="BQKB01000003">
    <property type="protein sequence ID" value="GJM51788.1"/>
    <property type="molecule type" value="Genomic_DNA"/>
</dbReference>
<gene>
    <name evidence="2" type="ORF">RCZ15_04780</name>
    <name evidence="3" type="ORF">RCZ16_01060</name>
</gene>
<keyword evidence="5" id="KW-1185">Reference proteome</keyword>
<comment type="caution">
    <text evidence="2">The sequence shown here is derived from an EMBL/GenBank/DDBJ whole genome shotgun (WGS) entry which is preliminary data.</text>
</comment>
<name>A0AAV5AWW9_9FLAO</name>
<dbReference type="SMART" id="SM00089">
    <property type="entry name" value="PKD"/>
    <property type="match status" value="2"/>
</dbReference>
<dbReference type="PROSITE" id="PS50093">
    <property type="entry name" value="PKD"/>
    <property type="match status" value="2"/>
</dbReference>
<dbReference type="EMBL" id="BQKA01000010">
    <property type="protein sequence ID" value="GJM49503.1"/>
    <property type="molecule type" value="Genomic_DNA"/>
</dbReference>
<proteinExistence type="predicted"/>
<dbReference type="SUPFAM" id="SSF49299">
    <property type="entry name" value="PKD domain"/>
    <property type="match status" value="3"/>
</dbReference>
<accession>A0AAV5AWW9</accession>
<dbReference type="Proteomes" id="UP001208692">
    <property type="component" value="Unassembled WGS sequence"/>
</dbReference>
<dbReference type="InterPro" id="IPR035986">
    <property type="entry name" value="PKD_dom_sf"/>
</dbReference>
<evidence type="ECO:0000313" key="5">
    <source>
        <dbReference type="Proteomes" id="UP001208692"/>
    </source>
</evidence>
<dbReference type="InterPro" id="IPR022409">
    <property type="entry name" value="PKD/Chitinase_dom"/>
</dbReference>
<protein>
    <recommendedName>
        <fullName evidence="1">PKD domain-containing protein</fullName>
    </recommendedName>
</protein>
<dbReference type="CDD" id="cd00146">
    <property type="entry name" value="PKD"/>
    <property type="match status" value="3"/>
</dbReference>
<sequence>MFFITFIKMSLRIFYITFFSFLLFSSCAVEQNIPIEGDFKISMVDDRYNVPVRVRILNQIQGADTFKWEFPNGNYTSSDLVYPEEIVYSKAGVHTITVQASNVDGEQKTFQNQFTAFAELSASFDWIQQGSLYAPLTLIMQNHSQGAQAYQWHFQGGTPEYSAEDNPTVVFAEGGDFKITLEAINHSQREKIEKTIHVNPPLEVAFEWENEYFENYQAPVRIFLKNRTRSATLGYHWKVTNGASTLESTEENPSFLLVSAGKYTITLTAKNDKQTLSLSKEIIVEQGQNLITFENVKMGINTAQNTIGCFFSSFLGRTLTVQETTSETGKLIDFIYFGQNASFLHNVFLSPDEAQNTVFDPIAGATQSHFVNKQENLTQPLLSVNEFDNLKSGSAIATINLMANPNKAPFNKNLVPRIVLFQTSNGRKGAIKVKNYVNDGIQSYILVDIKIQKIP</sequence>
<dbReference type="InterPro" id="IPR000601">
    <property type="entry name" value="PKD_dom"/>
</dbReference>
<feature type="domain" description="PKD" evidence="1">
    <location>
        <begin position="223"/>
        <end position="285"/>
    </location>
</feature>
<dbReference type="Pfam" id="PF00801">
    <property type="entry name" value="PKD"/>
    <property type="match status" value="1"/>
</dbReference>
<dbReference type="Proteomes" id="UP001207736">
    <property type="component" value="Unassembled WGS sequence"/>
</dbReference>
<dbReference type="InterPro" id="IPR013783">
    <property type="entry name" value="Ig-like_fold"/>
</dbReference>
<evidence type="ECO:0000313" key="4">
    <source>
        <dbReference type="Proteomes" id="UP001207736"/>
    </source>
</evidence>
<feature type="domain" description="PKD" evidence="1">
    <location>
        <begin position="149"/>
        <end position="185"/>
    </location>
</feature>
<reference evidence="2 5" key="1">
    <citation type="submission" date="2021-11" db="EMBL/GenBank/DDBJ databases">
        <title>Draft genome sequence of Capnocytophaga sp. strain KC07075 isolated from cat oral cavity.</title>
        <authorList>
            <person name="Suzuki M."/>
            <person name="Imaoka K."/>
            <person name="Kimura M."/>
            <person name="Morikawa S."/>
            <person name="Maeda K."/>
        </authorList>
    </citation>
    <scope>NUCLEOTIDE SEQUENCE</scope>
    <source>
        <strain evidence="2">KC07075</strain>
        <strain evidence="3 5">KC07079</strain>
    </source>
</reference>
<evidence type="ECO:0000313" key="2">
    <source>
        <dbReference type="EMBL" id="GJM49503.1"/>
    </source>
</evidence>
<dbReference type="AlphaFoldDB" id="A0AAV5AWW9"/>